<evidence type="ECO:0000256" key="2">
    <source>
        <dbReference type="ARBA" id="ARBA00023125"/>
    </source>
</evidence>
<sequence>MTKMMYGGAMMTRSQNKQQQLEQAKDIVINSIGQTMDLYGTNRSVGNLYGTMVFEGSMTLDEMRHQLQMSKPSMSAGVKKLQEFDIVKQQFTRGSRKQHFIAEKDFFIFFRNFFTKKFQREIDINVEAVKDAQAIINPLLESSDLTEAETQEAHKIKAQLDHTHVYYEWLEQLTEAIESGEIFKYFPIPEQPSDSKN</sequence>
<reference evidence="5 6" key="1">
    <citation type="journal article" date="2012" name="MBio">
        <title>Identification of a highly transmissible animal-independent Staphylococcus aureus ST398 clone with distinct genomic and cell adhesion properties.</title>
        <authorList>
            <person name="Uhlemann A.C."/>
            <person name="Porcella S.F."/>
            <person name="Trivedi S."/>
            <person name="Sullivan S.B."/>
            <person name="Hafer C."/>
            <person name="Kennedy A.D."/>
            <person name="Barbian K.D."/>
            <person name="McCarthy A.J."/>
            <person name="Street C."/>
            <person name="Hirschberg D.L."/>
            <person name="Lipkin W.I."/>
            <person name="Lindsay J.A."/>
            <person name="DeLeo F.R."/>
            <person name="Lowy F.D."/>
        </authorList>
    </citation>
    <scope>NUCLEOTIDE SEQUENCE [LARGE SCALE GENOMIC DNA]</scope>
    <source>
        <strain evidence="5 6">DR10</strain>
    </source>
</reference>
<dbReference type="AlphaFoldDB" id="A0ABC9PZ91"/>
<name>A0ABC9PZ91_STAA5</name>
<proteinExistence type="inferred from homology"/>
<dbReference type="NCBIfam" id="NF047500">
    <property type="entry name" value="choline_R_CudC"/>
    <property type="match status" value="1"/>
</dbReference>
<evidence type="ECO:0000313" key="6">
    <source>
        <dbReference type="Proteomes" id="UP000003093"/>
    </source>
</evidence>
<dbReference type="PANTHER" id="PTHR38465:SF1">
    <property type="entry name" value="HTH-TYPE TRANSCRIPTIONAL REGULATOR MJ1563-RELATED"/>
    <property type="match status" value="1"/>
</dbReference>
<dbReference type="PIRSF" id="PIRSF006707">
    <property type="entry name" value="MJ1563"/>
    <property type="match status" value="1"/>
</dbReference>
<evidence type="ECO:0000313" key="5">
    <source>
        <dbReference type="EMBL" id="EIA13742.1"/>
    </source>
</evidence>
<evidence type="ECO:0000256" key="3">
    <source>
        <dbReference type="ARBA" id="ARBA00023163"/>
    </source>
</evidence>
<dbReference type="EMBL" id="AIDT01000012">
    <property type="protein sequence ID" value="EIA13742.1"/>
    <property type="molecule type" value="Genomic_DNA"/>
</dbReference>
<keyword evidence="3 4" id="KW-0804">Transcription</keyword>
<comment type="similarity">
    <text evidence="4">Belongs to the GbsR family.</text>
</comment>
<evidence type="ECO:0000256" key="1">
    <source>
        <dbReference type="ARBA" id="ARBA00023015"/>
    </source>
</evidence>
<keyword evidence="1 4" id="KW-0805">Transcription regulation</keyword>
<dbReference type="InterPro" id="IPR036390">
    <property type="entry name" value="WH_DNA-bd_sf"/>
</dbReference>
<dbReference type="Proteomes" id="UP000003093">
    <property type="component" value="Unassembled WGS sequence"/>
</dbReference>
<dbReference type="SUPFAM" id="SSF46785">
    <property type="entry name" value="Winged helix' DNA-binding domain"/>
    <property type="match status" value="1"/>
</dbReference>
<accession>A0ABC9PZ91</accession>
<comment type="caution">
    <text evidence="5">The sequence shown here is derived from an EMBL/GenBank/DDBJ whole genome shotgun (WGS) entry which is preliminary data.</text>
</comment>
<dbReference type="Gene3D" id="1.10.10.10">
    <property type="entry name" value="Winged helix-like DNA-binding domain superfamily/Winged helix DNA-binding domain"/>
    <property type="match status" value="1"/>
</dbReference>
<keyword evidence="2 4" id="KW-0238">DNA-binding</keyword>
<gene>
    <name evidence="5" type="ORF">ST398NM02_2661</name>
</gene>
<dbReference type="InterPro" id="IPR052362">
    <property type="entry name" value="HTH-GbsR_regulator"/>
</dbReference>
<protein>
    <recommendedName>
        <fullName evidence="4">HTH-type transcriptional regulator</fullName>
    </recommendedName>
</protein>
<dbReference type="GO" id="GO:0003677">
    <property type="term" value="F:DNA binding"/>
    <property type="evidence" value="ECO:0007669"/>
    <property type="project" value="UniProtKB-UniRule"/>
</dbReference>
<evidence type="ECO:0000256" key="4">
    <source>
        <dbReference type="PIRNR" id="PIRNR006707"/>
    </source>
</evidence>
<dbReference type="InterPro" id="IPR036388">
    <property type="entry name" value="WH-like_DNA-bd_sf"/>
</dbReference>
<dbReference type="PANTHER" id="PTHR38465">
    <property type="entry name" value="HTH-TYPE TRANSCRIPTIONAL REGULATOR MJ1563-RELATED"/>
    <property type="match status" value="1"/>
</dbReference>
<dbReference type="InterPro" id="IPR026282">
    <property type="entry name" value="MJ1563"/>
</dbReference>
<organism evidence="5 6">
    <name type="scientific">Staphylococcus aureus subsp. aureus DR10</name>
    <dbReference type="NCBI Taxonomy" id="1155079"/>
    <lineage>
        <taxon>Bacteria</taxon>
        <taxon>Bacillati</taxon>
        <taxon>Bacillota</taxon>
        <taxon>Bacilli</taxon>
        <taxon>Bacillales</taxon>
        <taxon>Staphylococcaceae</taxon>
        <taxon>Staphylococcus</taxon>
    </lineage>
</organism>